<dbReference type="AlphaFoldDB" id="A0A508TJU9"/>
<dbReference type="Pfam" id="PF21834">
    <property type="entry name" value="DUF6894"/>
    <property type="match status" value="1"/>
</dbReference>
<dbReference type="OrthoDB" id="8138475at2"/>
<feature type="domain" description="DUF6894" evidence="1">
    <location>
        <begin position="3"/>
        <end position="66"/>
    </location>
</feature>
<reference evidence="2" key="1">
    <citation type="submission" date="2019-02" db="EMBL/GenBank/DDBJ databases">
        <authorList>
            <person name="Pothier F.J."/>
        </authorList>
    </citation>
    <scope>NUCLEOTIDE SEQUENCE</scope>
    <source>
        <strain evidence="2">CI-1B</strain>
    </source>
</reference>
<name>A0A508TJU9_9BRAD</name>
<comment type="caution">
    <text evidence="2">The sequence shown here is derived from an EMBL/GenBank/DDBJ whole genome shotgun (WGS) entry which is preliminary data.</text>
</comment>
<sequence>MPRFHFEIVDGYTIEDPLGVELPTEDQAKAIAHRMAEQISNDVADESLSAVVVKTDSGKEIYTAPIRKAPSPQ</sequence>
<evidence type="ECO:0000313" key="2">
    <source>
        <dbReference type="EMBL" id="VIO74575.1"/>
    </source>
</evidence>
<evidence type="ECO:0000259" key="1">
    <source>
        <dbReference type="Pfam" id="PF21834"/>
    </source>
</evidence>
<protein>
    <recommendedName>
        <fullName evidence="1">DUF6894 domain-containing protein</fullName>
    </recommendedName>
</protein>
<accession>A0A508TJU9</accession>
<evidence type="ECO:0000313" key="3">
    <source>
        <dbReference type="Proteomes" id="UP000328092"/>
    </source>
</evidence>
<keyword evidence="3" id="KW-1185">Reference proteome</keyword>
<dbReference type="Proteomes" id="UP000328092">
    <property type="component" value="Unassembled WGS sequence"/>
</dbReference>
<dbReference type="RefSeq" id="WP_139862354.1">
    <property type="nucleotide sequence ID" value="NZ_CAADFC020000020.1"/>
</dbReference>
<organism evidence="2 3">
    <name type="scientific">Bradyrhizobium ivorense</name>
    <dbReference type="NCBI Taxonomy" id="2511166"/>
    <lineage>
        <taxon>Bacteria</taxon>
        <taxon>Pseudomonadati</taxon>
        <taxon>Pseudomonadota</taxon>
        <taxon>Alphaproteobacteria</taxon>
        <taxon>Hyphomicrobiales</taxon>
        <taxon>Nitrobacteraceae</taxon>
        <taxon>Bradyrhizobium</taxon>
    </lineage>
</organism>
<gene>
    <name evidence="2" type="ORF">CI1B_53490</name>
</gene>
<proteinExistence type="predicted"/>
<dbReference type="InterPro" id="IPR054189">
    <property type="entry name" value="DUF6894"/>
</dbReference>
<dbReference type="EMBL" id="CAADFC020000020">
    <property type="protein sequence ID" value="VIO74575.1"/>
    <property type="molecule type" value="Genomic_DNA"/>
</dbReference>